<dbReference type="Gene3D" id="1.25.40.10">
    <property type="entry name" value="Tetratricopeptide repeat domain"/>
    <property type="match status" value="1"/>
</dbReference>
<dbReference type="Pfam" id="PF14559">
    <property type="entry name" value="TPR_19"/>
    <property type="match status" value="1"/>
</dbReference>
<dbReference type="PROSITE" id="PS50005">
    <property type="entry name" value="TPR"/>
    <property type="match status" value="2"/>
</dbReference>
<dbReference type="InterPro" id="IPR011990">
    <property type="entry name" value="TPR-like_helical_dom_sf"/>
</dbReference>
<name>A0A423Q0Z2_9GAMM</name>
<sequence length="104" mass="11481">MRDQLQAMIDAGRDTPLARFTLGELLHRDGELDAALNHLAEAVAQDPSYSAAWKLYGRVLLEAERYQQAVDILARGVQVAQDNGDNQAAREMQVFAKRAAKQTG</sequence>
<feature type="repeat" description="TPR" evidence="1">
    <location>
        <begin position="50"/>
        <end position="83"/>
    </location>
</feature>
<organism evidence="2 3">
    <name type="scientific">Salinisphaera japonica YTM-1</name>
    <dbReference type="NCBI Taxonomy" id="1209778"/>
    <lineage>
        <taxon>Bacteria</taxon>
        <taxon>Pseudomonadati</taxon>
        <taxon>Pseudomonadota</taxon>
        <taxon>Gammaproteobacteria</taxon>
        <taxon>Salinisphaerales</taxon>
        <taxon>Salinisphaeraceae</taxon>
        <taxon>Salinisphaera</taxon>
    </lineage>
</organism>
<dbReference type="Proteomes" id="UP000285310">
    <property type="component" value="Unassembled WGS sequence"/>
</dbReference>
<evidence type="ECO:0000313" key="3">
    <source>
        <dbReference type="Proteomes" id="UP000285310"/>
    </source>
</evidence>
<evidence type="ECO:0000313" key="2">
    <source>
        <dbReference type="EMBL" id="ROO31928.1"/>
    </source>
</evidence>
<dbReference type="SMART" id="SM00028">
    <property type="entry name" value="TPR"/>
    <property type="match status" value="2"/>
</dbReference>
<proteinExistence type="predicted"/>
<comment type="caution">
    <text evidence="2">The sequence shown here is derived from an EMBL/GenBank/DDBJ whole genome shotgun (WGS) entry which is preliminary data.</text>
</comment>
<reference evidence="2 3" key="1">
    <citation type="submission" date="2013-10" db="EMBL/GenBank/DDBJ databases">
        <title>Salinisphaera japonica YTM-1 Genome Sequencing.</title>
        <authorList>
            <person name="Lai Q."/>
            <person name="Li C."/>
            <person name="Shao Z."/>
        </authorList>
    </citation>
    <scope>NUCLEOTIDE SEQUENCE [LARGE SCALE GENOMIC DNA]</scope>
    <source>
        <strain evidence="2 3">YTM-1</strain>
    </source>
</reference>
<accession>A0A423Q0Z2</accession>
<keyword evidence="3" id="KW-1185">Reference proteome</keyword>
<protein>
    <submittedName>
        <fullName evidence="2">Uncharacterized protein</fullName>
    </submittedName>
</protein>
<gene>
    <name evidence="2" type="ORF">SAJA_01885</name>
</gene>
<dbReference type="EMBL" id="AYKG01000003">
    <property type="protein sequence ID" value="ROO31928.1"/>
    <property type="molecule type" value="Genomic_DNA"/>
</dbReference>
<feature type="repeat" description="TPR" evidence="1">
    <location>
        <begin position="16"/>
        <end position="49"/>
    </location>
</feature>
<evidence type="ECO:0000256" key="1">
    <source>
        <dbReference type="PROSITE-ProRule" id="PRU00339"/>
    </source>
</evidence>
<dbReference type="InterPro" id="IPR019734">
    <property type="entry name" value="TPR_rpt"/>
</dbReference>
<dbReference type="AlphaFoldDB" id="A0A423Q0Z2"/>
<dbReference type="SUPFAM" id="SSF48452">
    <property type="entry name" value="TPR-like"/>
    <property type="match status" value="1"/>
</dbReference>
<keyword evidence="1" id="KW-0802">TPR repeat</keyword>
<dbReference type="InParanoid" id="A0A423Q0Z2"/>
<dbReference type="RefSeq" id="WP_281272391.1">
    <property type="nucleotide sequence ID" value="NZ_AYKG01000003.1"/>
</dbReference>